<reference evidence="3" key="2">
    <citation type="submission" date="2020-09" db="EMBL/GenBank/DDBJ databases">
        <authorList>
            <person name="Sun Q."/>
            <person name="Zhou Y."/>
        </authorList>
    </citation>
    <scope>NUCLEOTIDE SEQUENCE</scope>
    <source>
        <strain evidence="3">CGMCC 1.15725</strain>
    </source>
</reference>
<accession>A0A8J2YY40</accession>
<dbReference type="SUPFAM" id="SSF51735">
    <property type="entry name" value="NAD(P)-binding Rossmann-fold domains"/>
    <property type="match status" value="1"/>
</dbReference>
<dbReference type="Proteomes" id="UP000646365">
    <property type="component" value="Unassembled WGS sequence"/>
</dbReference>
<protein>
    <submittedName>
        <fullName evidence="3">NADP-dependent oxidoreductase</fullName>
    </submittedName>
</protein>
<dbReference type="RefSeq" id="WP_189050275.1">
    <property type="nucleotide sequence ID" value="NZ_BMJQ01000013.1"/>
</dbReference>
<dbReference type="InterPro" id="IPR045010">
    <property type="entry name" value="MDR_fam"/>
</dbReference>
<dbReference type="GO" id="GO:0016628">
    <property type="term" value="F:oxidoreductase activity, acting on the CH-CH group of donors, NAD or NADP as acceptor"/>
    <property type="evidence" value="ECO:0007669"/>
    <property type="project" value="InterPro"/>
</dbReference>
<dbReference type="AlphaFoldDB" id="A0A8J2YY40"/>
<sequence length="343" mass="36623">MPVNHRITLAERPVNRPVQPTDFRLEEAPIPVPATGEVLLRTLYLSLDPYMRGRMSEAKSYAQPVQIGEVMIGETVSEVVASNDPTFVPGDTVLGRTGWQEYAALPAKGLIKVDGKAAPLSYYLGVLGMPGMTGYFALLDIGQPKPGETVLVSAAAGAVGQVVGQIAKLKGCRVIGIAGGADKCAYVTKDLGFDAAIDYRGKDATALSAEIAALAPNGVDVYFDNVGGAIHDAAMMNVALRARIIICGAVAIYDKLETQDTGARWMRTILAKRARMEGFLVFDYDPRRAEFLADMSAWLRGGLVHYREDVTEGLARAPEAFIGMLAGKNLGKQLIHVADPSGS</sequence>
<dbReference type="InterPro" id="IPR036291">
    <property type="entry name" value="NAD(P)-bd_dom_sf"/>
</dbReference>
<dbReference type="PANTHER" id="PTHR43205:SF7">
    <property type="entry name" value="PROSTAGLANDIN REDUCTASE 1"/>
    <property type="match status" value="1"/>
</dbReference>
<proteinExistence type="predicted"/>
<comment type="caution">
    <text evidence="3">The sequence shown here is derived from an EMBL/GenBank/DDBJ whole genome shotgun (WGS) entry which is preliminary data.</text>
</comment>
<dbReference type="Gene3D" id="3.40.50.720">
    <property type="entry name" value="NAD(P)-binding Rossmann-like Domain"/>
    <property type="match status" value="1"/>
</dbReference>
<feature type="domain" description="Enoyl reductase (ER)" evidence="2">
    <location>
        <begin position="18"/>
        <end position="335"/>
    </location>
</feature>
<dbReference type="Pfam" id="PF00107">
    <property type="entry name" value="ADH_zinc_N"/>
    <property type="match status" value="1"/>
</dbReference>
<evidence type="ECO:0000313" key="4">
    <source>
        <dbReference type="Proteomes" id="UP000646365"/>
    </source>
</evidence>
<keyword evidence="4" id="KW-1185">Reference proteome</keyword>
<evidence type="ECO:0000256" key="1">
    <source>
        <dbReference type="ARBA" id="ARBA00023002"/>
    </source>
</evidence>
<dbReference type="InterPro" id="IPR020843">
    <property type="entry name" value="ER"/>
</dbReference>
<dbReference type="CDD" id="cd05288">
    <property type="entry name" value="PGDH"/>
    <property type="match status" value="1"/>
</dbReference>
<dbReference type="InterPro" id="IPR013149">
    <property type="entry name" value="ADH-like_C"/>
</dbReference>
<name>A0A8J2YY40_9PROT</name>
<keyword evidence="1" id="KW-0560">Oxidoreductase</keyword>
<dbReference type="SUPFAM" id="SSF50129">
    <property type="entry name" value="GroES-like"/>
    <property type="match status" value="1"/>
</dbReference>
<gene>
    <name evidence="3" type="ORF">GCM10011611_46540</name>
</gene>
<dbReference type="FunFam" id="3.40.50.720:FF:000121">
    <property type="entry name" value="Prostaglandin reductase 2"/>
    <property type="match status" value="1"/>
</dbReference>
<dbReference type="InterPro" id="IPR011032">
    <property type="entry name" value="GroES-like_sf"/>
</dbReference>
<evidence type="ECO:0000259" key="2">
    <source>
        <dbReference type="SMART" id="SM00829"/>
    </source>
</evidence>
<reference evidence="3" key="1">
    <citation type="journal article" date="2014" name="Int. J. Syst. Evol. Microbiol.">
        <title>Complete genome sequence of Corynebacterium casei LMG S-19264T (=DSM 44701T), isolated from a smear-ripened cheese.</title>
        <authorList>
            <consortium name="US DOE Joint Genome Institute (JGI-PGF)"/>
            <person name="Walter F."/>
            <person name="Albersmeier A."/>
            <person name="Kalinowski J."/>
            <person name="Ruckert C."/>
        </authorList>
    </citation>
    <scope>NUCLEOTIDE SEQUENCE</scope>
    <source>
        <strain evidence="3">CGMCC 1.15725</strain>
    </source>
</reference>
<organism evidence="3 4">
    <name type="scientific">Aliidongia dinghuensis</name>
    <dbReference type="NCBI Taxonomy" id="1867774"/>
    <lineage>
        <taxon>Bacteria</taxon>
        <taxon>Pseudomonadati</taxon>
        <taxon>Pseudomonadota</taxon>
        <taxon>Alphaproteobacteria</taxon>
        <taxon>Rhodospirillales</taxon>
        <taxon>Dongiaceae</taxon>
        <taxon>Aliidongia</taxon>
    </lineage>
</organism>
<dbReference type="EMBL" id="BMJQ01000013">
    <property type="protein sequence ID" value="GGF35001.1"/>
    <property type="molecule type" value="Genomic_DNA"/>
</dbReference>
<dbReference type="SMART" id="SM00829">
    <property type="entry name" value="PKS_ER"/>
    <property type="match status" value="1"/>
</dbReference>
<dbReference type="PANTHER" id="PTHR43205">
    <property type="entry name" value="PROSTAGLANDIN REDUCTASE"/>
    <property type="match status" value="1"/>
</dbReference>
<dbReference type="Pfam" id="PF16884">
    <property type="entry name" value="ADH_N_2"/>
    <property type="match status" value="1"/>
</dbReference>
<evidence type="ECO:0000313" key="3">
    <source>
        <dbReference type="EMBL" id="GGF35001.1"/>
    </source>
</evidence>
<dbReference type="InterPro" id="IPR041694">
    <property type="entry name" value="ADH_N_2"/>
</dbReference>
<dbReference type="Gene3D" id="3.90.180.10">
    <property type="entry name" value="Medium-chain alcohol dehydrogenases, catalytic domain"/>
    <property type="match status" value="1"/>
</dbReference>